<evidence type="ECO:0000313" key="2">
    <source>
        <dbReference type="Proteomes" id="UP001050691"/>
    </source>
</evidence>
<comment type="caution">
    <text evidence="1">The sequence shown here is derived from an EMBL/GenBank/DDBJ whole genome shotgun (WGS) entry which is preliminary data.</text>
</comment>
<sequence length="201" mass="22996">MSDDQSLSVIEKEWFLNLLFLLQNSLDDKDIPHRMSITKLIHQSWNSEFNNLRQELTLLFITSDGAANMAIMVEDFSYLVLLCFQHNLHLTVSAMIVKCTSLQVLEDNTTSFEIRAHEDTHNSVALSSLILSKLGMSREDGVVIKPIMIFTSPDSIIDSGHKYYLTADDWDILHNIKTVLEASIISIVLHPAFRFKWLEDN</sequence>
<name>A0AAV5A7N4_9AGAM</name>
<protein>
    <submittedName>
        <fullName evidence="1">Uncharacterized protein</fullName>
    </submittedName>
</protein>
<keyword evidence="2" id="KW-1185">Reference proteome</keyword>
<accession>A0AAV5A7N4</accession>
<evidence type="ECO:0000313" key="1">
    <source>
        <dbReference type="EMBL" id="GJJ10636.1"/>
    </source>
</evidence>
<organism evidence="1 2">
    <name type="scientific">Clathrus columnatus</name>
    <dbReference type="NCBI Taxonomy" id="1419009"/>
    <lineage>
        <taxon>Eukaryota</taxon>
        <taxon>Fungi</taxon>
        <taxon>Dikarya</taxon>
        <taxon>Basidiomycota</taxon>
        <taxon>Agaricomycotina</taxon>
        <taxon>Agaricomycetes</taxon>
        <taxon>Phallomycetidae</taxon>
        <taxon>Phallales</taxon>
        <taxon>Clathraceae</taxon>
        <taxon>Clathrus</taxon>
    </lineage>
</organism>
<reference evidence="1" key="1">
    <citation type="submission" date="2021-10" db="EMBL/GenBank/DDBJ databases">
        <title>De novo Genome Assembly of Clathrus columnatus (Basidiomycota, Fungi) Using Illumina and Nanopore Sequence Data.</title>
        <authorList>
            <person name="Ogiso-Tanaka E."/>
            <person name="Itagaki H."/>
            <person name="Hosoya T."/>
            <person name="Hosaka K."/>
        </authorList>
    </citation>
    <scope>NUCLEOTIDE SEQUENCE</scope>
    <source>
        <strain evidence="1">MO-923</strain>
    </source>
</reference>
<gene>
    <name evidence="1" type="ORF">Clacol_004863</name>
</gene>
<dbReference type="EMBL" id="BPWL01000005">
    <property type="protein sequence ID" value="GJJ10636.1"/>
    <property type="molecule type" value="Genomic_DNA"/>
</dbReference>
<proteinExistence type="predicted"/>
<dbReference type="AlphaFoldDB" id="A0AAV5A7N4"/>
<dbReference type="Proteomes" id="UP001050691">
    <property type="component" value="Unassembled WGS sequence"/>
</dbReference>